<evidence type="ECO:0000259" key="11">
    <source>
        <dbReference type="PROSITE" id="PS50016"/>
    </source>
</evidence>
<evidence type="ECO:0000256" key="5">
    <source>
        <dbReference type="ARBA" id="ARBA00022833"/>
    </source>
</evidence>
<keyword evidence="7" id="KW-0804">Transcription</keyword>
<dbReference type="Gene3D" id="3.30.40.10">
    <property type="entry name" value="Zinc/RING finger domain, C3HC4 (zinc finger)"/>
    <property type="match status" value="2"/>
</dbReference>
<keyword evidence="4 9" id="KW-0863">Zinc-finger</keyword>
<keyword evidence="8" id="KW-0539">Nucleus</keyword>
<dbReference type="EMBL" id="KZ270147">
    <property type="protein sequence ID" value="OZC06301.1"/>
    <property type="molecule type" value="Genomic_DNA"/>
</dbReference>
<keyword evidence="5" id="KW-0862">Zinc</keyword>
<feature type="region of interest" description="Disordered" evidence="10">
    <location>
        <begin position="1"/>
        <end position="47"/>
    </location>
</feature>
<evidence type="ECO:0000256" key="4">
    <source>
        <dbReference type="ARBA" id="ARBA00022771"/>
    </source>
</evidence>
<name>A0A238BLM5_9BILA</name>
<dbReference type="AlphaFoldDB" id="A0A238BLM5"/>
<feature type="compositionally biased region" description="Polar residues" evidence="10">
    <location>
        <begin position="37"/>
        <end position="47"/>
    </location>
</feature>
<evidence type="ECO:0000256" key="8">
    <source>
        <dbReference type="ARBA" id="ARBA00023242"/>
    </source>
</evidence>
<keyword evidence="3" id="KW-0677">Repeat</keyword>
<evidence type="ECO:0000256" key="6">
    <source>
        <dbReference type="ARBA" id="ARBA00023015"/>
    </source>
</evidence>
<dbReference type="Pfam" id="PF00628">
    <property type="entry name" value="PHD"/>
    <property type="match status" value="2"/>
</dbReference>
<dbReference type="InterPro" id="IPR013083">
    <property type="entry name" value="Znf_RING/FYVE/PHD"/>
</dbReference>
<feature type="region of interest" description="Disordered" evidence="10">
    <location>
        <begin position="382"/>
        <end position="407"/>
    </location>
</feature>
<feature type="domain" description="PHD-type" evidence="11">
    <location>
        <begin position="231"/>
        <end position="286"/>
    </location>
</feature>
<dbReference type="PANTHER" id="PTHR45888:SF6">
    <property type="entry name" value="HL01030P-RELATED"/>
    <property type="match status" value="1"/>
</dbReference>
<comment type="subcellular location">
    <subcellularLocation>
        <location evidence="1">Nucleus</location>
    </subcellularLocation>
</comment>
<keyword evidence="6" id="KW-0805">Transcription regulation</keyword>
<feature type="compositionally biased region" description="Polar residues" evidence="10">
    <location>
        <begin position="65"/>
        <end position="86"/>
    </location>
</feature>
<keyword evidence="13" id="KW-1185">Reference proteome</keyword>
<reference evidence="12 13" key="1">
    <citation type="submission" date="2015-12" db="EMBL/GenBank/DDBJ databases">
        <title>Draft genome of the nematode, Onchocerca flexuosa.</title>
        <authorList>
            <person name="Mitreva M."/>
        </authorList>
    </citation>
    <scope>NUCLEOTIDE SEQUENCE [LARGE SCALE GENOMIC DNA]</scope>
    <source>
        <strain evidence="12">Red Deer</strain>
    </source>
</reference>
<protein>
    <recommendedName>
        <fullName evidence="11">PHD-type domain-containing protein</fullName>
    </recommendedName>
</protein>
<proteinExistence type="predicted"/>
<dbReference type="InterPro" id="IPR001965">
    <property type="entry name" value="Znf_PHD"/>
</dbReference>
<evidence type="ECO:0000256" key="3">
    <source>
        <dbReference type="ARBA" id="ARBA00022737"/>
    </source>
</evidence>
<feature type="compositionally biased region" description="Basic and acidic residues" evidence="10">
    <location>
        <begin position="103"/>
        <end position="115"/>
    </location>
</feature>
<dbReference type="Proteomes" id="UP000242913">
    <property type="component" value="Unassembled WGS sequence"/>
</dbReference>
<dbReference type="PROSITE" id="PS50016">
    <property type="entry name" value="ZF_PHD_2"/>
    <property type="match status" value="1"/>
</dbReference>
<dbReference type="GO" id="GO:0003713">
    <property type="term" value="F:transcription coactivator activity"/>
    <property type="evidence" value="ECO:0007669"/>
    <property type="project" value="TreeGrafter"/>
</dbReference>
<evidence type="ECO:0000256" key="1">
    <source>
        <dbReference type="ARBA" id="ARBA00004123"/>
    </source>
</evidence>
<evidence type="ECO:0000256" key="7">
    <source>
        <dbReference type="ARBA" id="ARBA00023163"/>
    </source>
</evidence>
<gene>
    <name evidence="12" type="ORF">X798_06712</name>
</gene>
<dbReference type="SMART" id="SM00249">
    <property type="entry name" value="PHD"/>
    <property type="match status" value="2"/>
</dbReference>
<dbReference type="OrthoDB" id="308383at2759"/>
<sequence>MMISTGNSSVAASPTSISTHDETSRSNPLDNPYCMDSPSNRNSPLMSLSQLDTFGDFFNINQSTGQVPSMSPSGSTAMSGPMSSCRASPGSFPEFSNTGDTTDELRFSSRRERSDTSNFNRTSRGGGVKKPYGRGMTSRTRSLGGMSDFTEVIHSHRGKRGGRGGNKNGRGRRPRGGKTSAMLAMVNAAAANRDIDQESSEMDDTRHRMEENDYIRTVVVTCAENSYFLQMPLCLICGSIGKDVERTMVTCATCSQSYHTYCVGLHDKLNSTIIRRGWRCLDCMVCEGCGDGHDESNLILCDECDISYHIYCLEPPLERIPHGPWRCVQLVGVVESKYPVLRIISVFVKHVSRFGDVLNVCDFMKLVIISLNVSTVQEPMEEDDVESSGFGMNVGMNGRGRGMRSAGPGRRVMKLGIGGFFVKVPRHRLSNAEDENCVEEDSAKPKIKRFRKPRRSQLEDNYPPVIQESFFGMRPIEGRCLLDVVVDEPSLMEHQKASLIVDKQKEACELNEMDSEALRESESLLGNITENDILGNMEEIDFDNLDLNELLLDGDEDDDDDEALENALSGIV</sequence>
<dbReference type="GO" id="GO:0045944">
    <property type="term" value="P:positive regulation of transcription by RNA polymerase II"/>
    <property type="evidence" value="ECO:0007669"/>
    <property type="project" value="TreeGrafter"/>
</dbReference>
<evidence type="ECO:0000256" key="2">
    <source>
        <dbReference type="ARBA" id="ARBA00022723"/>
    </source>
</evidence>
<organism evidence="12 13">
    <name type="scientific">Onchocerca flexuosa</name>
    <dbReference type="NCBI Taxonomy" id="387005"/>
    <lineage>
        <taxon>Eukaryota</taxon>
        <taxon>Metazoa</taxon>
        <taxon>Ecdysozoa</taxon>
        <taxon>Nematoda</taxon>
        <taxon>Chromadorea</taxon>
        <taxon>Rhabditida</taxon>
        <taxon>Spirurina</taxon>
        <taxon>Spiruromorpha</taxon>
        <taxon>Filarioidea</taxon>
        <taxon>Onchocercidae</taxon>
        <taxon>Onchocerca</taxon>
    </lineage>
</organism>
<dbReference type="InterPro" id="IPR011011">
    <property type="entry name" value="Znf_FYVE_PHD"/>
</dbReference>
<dbReference type="PANTHER" id="PTHR45888">
    <property type="entry name" value="HL01030P-RELATED"/>
    <property type="match status" value="1"/>
</dbReference>
<dbReference type="SUPFAM" id="SSF57903">
    <property type="entry name" value="FYVE/PHD zinc finger"/>
    <property type="match status" value="2"/>
</dbReference>
<dbReference type="GO" id="GO:0044666">
    <property type="term" value="C:MLL3/4 complex"/>
    <property type="evidence" value="ECO:0007669"/>
    <property type="project" value="TreeGrafter"/>
</dbReference>
<dbReference type="CDD" id="cd15513">
    <property type="entry name" value="PHD5_KMT2C_like"/>
    <property type="match status" value="1"/>
</dbReference>
<evidence type="ECO:0000256" key="10">
    <source>
        <dbReference type="SAM" id="MobiDB-lite"/>
    </source>
</evidence>
<feature type="compositionally biased region" description="Polar residues" evidence="10">
    <location>
        <begin position="1"/>
        <end position="18"/>
    </location>
</feature>
<evidence type="ECO:0000256" key="9">
    <source>
        <dbReference type="PROSITE-ProRule" id="PRU00146"/>
    </source>
</evidence>
<feature type="region of interest" description="Disordered" evidence="10">
    <location>
        <begin position="65"/>
        <end position="178"/>
    </location>
</feature>
<evidence type="ECO:0000313" key="12">
    <source>
        <dbReference type="EMBL" id="OZC06301.1"/>
    </source>
</evidence>
<dbReference type="InterPro" id="IPR019787">
    <property type="entry name" value="Znf_PHD-finger"/>
</dbReference>
<dbReference type="GO" id="GO:0042800">
    <property type="term" value="F:histone H3K4 methyltransferase activity"/>
    <property type="evidence" value="ECO:0007669"/>
    <property type="project" value="TreeGrafter"/>
</dbReference>
<accession>A0A238BLM5</accession>
<dbReference type="GO" id="GO:0008270">
    <property type="term" value="F:zinc ion binding"/>
    <property type="evidence" value="ECO:0007669"/>
    <property type="project" value="UniProtKB-KW"/>
</dbReference>
<keyword evidence="2" id="KW-0479">Metal-binding</keyword>
<evidence type="ECO:0000313" key="13">
    <source>
        <dbReference type="Proteomes" id="UP000242913"/>
    </source>
</evidence>